<proteinExistence type="inferred from homology"/>
<sequence>MKRVLYAVVALIGRSVLGVIFVTHGWEKYSNGVDATSEQFATAGIPMPSVSAMFAILAELGGGSLLILGLLTSVAGVAVSMVAAGAFLYVHVPHGPGDGGLELVLALGALALVIAVAGPGWLSLDHLLAERRRREGAVPVSA</sequence>
<evidence type="ECO:0000256" key="4">
    <source>
        <dbReference type="ARBA" id="ARBA00022692"/>
    </source>
</evidence>
<keyword evidence="6 7" id="KW-0472">Membrane</keyword>
<feature type="transmembrane region" description="Helical" evidence="7">
    <location>
        <begin position="65"/>
        <end position="91"/>
    </location>
</feature>
<organism evidence="8 9">
    <name type="scientific">Microtetraspora glauca</name>
    <dbReference type="NCBI Taxonomy" id="1996"/>
    <lineage>
        <taxon>Bacteria</taxon>
        <taxon>Bacillati</taxon>
        <taxon>Actinomycetota</taxon>
        <taxon>Actinomycetes</taxon>
        <taxon>Streptosporangiales</taxon>
        <taxon>Streptosporangiaceae</taxon>
        <taxon>Microtetraspora</taxon>
    </lineage>
</organism>
<dbReference type="PANTHER" id="PTHR33452:SF1">
    <property type="entry name" value="INNER MEMBRANE PROTEIN YPHA-RELATED"/>
    <property type="match status" value="1"/>
</dbReference>
<keyword evidence="3" id="KW-1003">Cell membrane</keyword>
<evidence type="ECO:0000256" key="5">
    <source>
        <dbReference type="ARBA" id="ARBA00022989"/>
    </source>
</evidence>
<evidence type="ECO:0000313" key="9">
    <source>
        <dbReference type="Proteomes" id="UP001551675"/>
    </source>
</evidence>
<evidence type="ECO:0000313" key="8">
    <source>
        <dbReference type="EMBL" id="MEV0967645.1"/>
    </source>
</evidence>
<keyword evidence="9" id="KW-1185">Reference proteome</keyword>
<name>A0ABV3G7M9_MICGL</name>
<dbReference type="Pfam" id="PF07681">
    <property type="entry name" value="DoxX"/>
    <property type="match status" value="1"/>
</dbReference>
<keyword evidence="4 7" id="KW-0812">Transmembrane</keyword>
<dbReference type="PANTHER" id="PTHR33452">
    <property type="entry name" value="OXIDOREDUCTASE CATD-RELATED"/>
    <property type="match status" value="1"/>
</dbReference>
<dbReference type="InterPro" id="IPR032808">
    <property type="entry name" value="DoxX"/>
</dbReference>
<evidence type="ECO:0000256" key="7">
    <source>
        <dbReference type="SAM" id="Phobius"/>
    </source>
</evidence>
<feature type="transmembrane region" description="Helical" evidence="7">
    <location>
        <begin position="42"/>
        <end position="58"/>
    </location>
</feature>
<dbReference type="Proteomes" id="UP001551675">
    <property type="component" value="Unassembled WGS sequence"/>
</dbReference>
<dbReference type="RefSeq" id="WP_061257319.1">
    <property type="nucleotide sequence ID" value="NZ_JBFALK010000002.1"/>
</dbReference>
<comment type="subcellular location">
    <subcellularLocation>
        <location evidence="1">Cell membrane</location>
        <topology evidence="1">Multi-pass membrane protein</topology>
    </subcellularLocation>
</comment>
<evidence type="ECO:0000256" key="6">
    <source>
        <dbReference type="ARBA" id="ARBA00023136"/>
    </source>
</evidence>
<dbReference type="EMBL" id="JBFALK010000002">
    <property type="protein sequence ID" value="MEV0967645.1"/>
    <property type="molecule type" value="Genomic_DNA"/>
</dbReference>
<accession>A0ABV3G7M9</accession>
<protein>
    <submittedName>
        <fullName evidence="8">DoxX family protein</fullName>
    </submittedName>
</protein>
<comment type="similarity">
    <text evidence="2">Belongs to the DoxX family.</text>
</comment>
<evidence type="ECO:0000256" key="2">
    <source>
        <dbReference type="ARBA" id="ARBA00006679"/>
    </source>
</evidence>
<keyword evidence="5 7" id="KW-1133">Transmembrane helix</keyword>
<dbReference type="InterPro" id="IPR051907">
    <property type="entry name" value="DoxX-like_oxidoreductase"/>
</dbReference>
<comment type="caution">
    <text evidence="8">The sequence shown here is derived from an EMBL/GenBank/DDBJ whole genome shotgun (WGS) entry which is preliminary data.</text>
</comment>
<gene>
    <name evidence="8" type="ORF">AB0I59_03335</name>
</gene>
<evidence type="ECO:0000256" key="3">
    <source>
        <dbReference type="ARBA" id="ARBA00022475"/>
    </source>
</evidence>
<reference evidence="8 9" key="1">
    <citation type="submission" date="2024-06" db="EMBL/GenBank/DDBJ databases">
        <title>The Natural Products Discovery Center: Release of the First 8490 Sequenced Strains for Exploring Actinobacteria Biosynthetic Diversity.</title>
        <authorList>
            <person name="Kalkreuter E."/>
            <person name="Kautsar S.A."/>
            <person name="Yang D."/>
            <person name="Bader C.D."/>
            <person name="Teijaro C.N."/>
            <person name="Fluegel L."/>
            <person name="Davis C.M."/>
            <person name="Simpson J.R."/>
            <person name="Lauterbach L."/>
            <person name="Steele A.D."/>
            <person name="Gui C."/>
            <person name="Meng S."/>
            <person name="Li G."/>
            <person name="Viehrig K."/>
            <person name="Ye F."/>
            <person name="Su P."/>
            <person name="Kiefer A.F."/>
            <person name="Nichols A."/>
            <person name="Cepeda A.J."/>
            <person name="Yan W."/>
            <person name="Fan B."/>
            <person name="Jiang Y."/>
            <person name="Adhikari A."/>
            <person name="Zheng C.-J."/>
            <person name="Schuster L."/>
            <person name="Cowan T.M."/>
            <person name="Smanski M.J."/>
            <person name="Chevrette M.G."/>
            <person name="De Carvalho L.P.S."/>
            <person name="Shen B."/>
        </authorList>
    </citation>
    <scope>NUCLEOTIDE SEQUENCE [LARGE SCALE GENOMIC DNA]</scope>
    <source>
        <strain evidence="8 9">NPDC050100</strain>
    </source>
</reference>
<feature type="transmembrane region" description="Helical" evidence="7">
    <location>
        <begin position="103"/>
        <end position="124"/>
    </location>
</feature>
<evidence type="ECO:0000256" key="1">
    <source>
        <dbReference type="ARBA" id="ARBA00004651"/>
    </source>
</evidence>